<sequence length="600" mass="67009">MLSWLSGPSRPVQQEDDATFCDQPDTPAHVFAARAFKYRLWGTPRPQDTSIKPRDRPSSYYGNTSAQQNGLSASPSKPNGILMTPGTANLKRSKTVTFGAQKAEPKREQIANRTKSAPVVPGKFPTPSRLDMTAMDVPVQPQPTSEFTDRLRKAQTTDNSNEVRVEIKRKPEVENEKVTETLSNPLIDWKDRYEQYTARTEREMKRLIAKQQAAKHFAREKDTAATALAEDLREERKKISLLESQISNLNTEVVRMQKDLLVATRRAAIDPSRSINDYEKPSKASPARPSTHSKPAPPIPSRSSARRPPPPTTENDIWASSFLSPTADRKPKFTDDFVSSHLRRTRLTPRHPPTGNPSQSHPMKSSPLRTRDVNKGSTTPVHTPPNSKRRSVLYSPSTRRRSAHVTPVRPSPRRSRASLLIDEQDPAEVFAPKTSGEDESLALPVPSPEAAVKTTGTGRGLRPVRPVRPVDAVESSPFLVTPEKYDRLALRPYSVPSPDRDEGEDRRDSGAGGDRDGTKGSMTMTRQPSTTRRAERDDRGDGRRAQENENRNPIVMGWKDVVGVQETPRRVLDAERRAKAAARIAARRREREVQASRGMI</sequence>
<dbReference type="STRING" id="2082308.A0A2K1QJZ6"/>
<reference evidence="4 5" key="1">
    <citation type="submission" date="2017-06" db="EMBL/GenBank/DDBJ databases">
        <title>Draft genome sequence of a variant of Elsinoe murrayae.</title>
        <authorList>
            <person name="Cheng Q."/>
        </authorList>
    </citation>
    <scope>NUCLEOTIDE SEQUENCE [LARGE SCALE GENOMIC DNA]</scope>
    <source>
        <strain evidence="4 5">CQ-2017a</strain>
    </source>
</reference>
<evidence type="ECO:0000313" key="5">
    <source>
        <dbReference type="Proteomes" id="UP000243797"/>
    </source>
</evidence>
<evidence type="ECO:0000313" key="4">
    <source>
        <dbReference type="EMBL" id="PNS15447.1"/>
    </source>
</evidence>
<dbReference type="Pfam" id="PF11500">
    <property type="entry name" value="Cut12"/>
    <property type="match status" value="1"/>
</dbReference>
<organism evidence="4 5">
    <name type="scientific">Sphaceloma murrayae</name>
    <dbReference type="NCBI Taxonomy" id="2082308"/>
    <lineage>
        <taxon>Eukaryota</taxon>
        <taxon>Fungi</taxon>
        <taxon>Dikarya</taxon>
        <taxon>Ascomycota</taxon>
        <taxon>Pezizomycotina</taxon>
        <taxon>Dothideomycetes</taxon>
        <taxon>Dothideomycetidae</taxon>
        <taxon>Myriangiales</taxon>
        <taxon>Elsinoaceae</taxon>
        <taxon>Sphaceloma</taxon>
    </lineage>
</organism>
<evidence type="ECO:0000259" key="3">
    <source>
        <dbReference type="Pfam" id="PF11500"/>
    </source>
</evidence>
<dbReference type="OrthoDB" id="5383703at2759"/>
<evidence type="ECO:0000256" key="2">
    <source>
        <dbReference type="SAM" id="MobiDB-lite"/>
    </source>
</evidence>
<feature type="region of interest" description="Disordered" evidence="2">
    <location>
        <begin position="272"/>
        <end position="464"/>
    </location>
</feature>
<feature type="compositionally biased region" description="Polar residues" evidence="2">
    <location>
        <begin position="520"/>
        <end position="531"/>
    </location>
</feature>
<feature type="region of interest" description="Disordered" evidence="2">
    <location>
        <begin position="98"/>
        <end position="131"/>
    </location>
</feature>
<keyword evidence="5" id="KW-1185">Reference proteome</keyword>
<accession>A0A2K1QJZ6</accession>
<dbReference type="EMBL" id="NKHZ01000070">
    <property type="protein sequence ID" value="PNS15447.1"/>
    <property type="molecule type" value="Genomic_DNA"/>
</dbReference>
<feature type="compositionally biased region" description="Polar residues" evidence="2">
    <location>
        <begin position="375"/>
        <end position="386"/>
    </location>
</feature>
<keyword evidence="1" id="KW-0175">Coiled coil</keyword>
<dbReference type="AlphaFoldDB" id="A0A2K1QJZ6"/>
<feature type="region of interest" description="Disordered" evidence="2">
    <location>
        <begin position="42"/>
        <end position="80"/>
    </location>
</feature>
<feature type="coiled-coil region" evidence="1">
    <location>
        <begin position="190"/>
        <end position="259"/>
    </location>
</feature>
<feature type="compositionally biased region" description="Basic and acidic residues" evidence="2">
    <location>
        <begin position="532"/>
        <end position="550"/>
    </location>
</feature>
<evidence type="ECO:0000256" key="1">
    <source>
        <dbReference type="SAM" id="Coils"/>
    </source>
</evidence>
<name>A0A2K1QJZ6_9PEZI</name>
<feature type="compositionally biased region" description="Basic and acidic residues" evidence="2">
    <location>
        <begin position="498"/>
        <end position="518"/>
    </location>
</feature>
<feature type="region of interest" description="Disordered" evidence="2">
    <location>
        <begin position="1"/>
        <end position="25"/>
    </location>
</feature>
<feature type="compositionally biased region" description="Polar residues" evidence="2">
    <location>
        <begin position="60"/>
        <end position="77"/>
    </location>
</feature>
<dbReference type="InParanoid" id="A0A2K1QJZ6"/>
<feature type="domain" description="Spindle pole body-associated protein cut12" evidence="3">
    <location>
        <begin position="152"/>
        <end position="258"/>
    </location>
</feature>
<comment type="caution">
    <text evidence="4">The sequence shown here is derived from an EMBL/GenBank/DDBJ whole genome shotgun (WGS) entry which is preliminary data.</text>
</comment>
<protein>
    <recommendedName>
        <fullName evidence="3">Spindle pole body-associated protein cut12 domain-containing protein</fullName>
    </recommendedName>
</protein>
<proteinExistence type="predicted"/>
<feature type="region of interest" description="Disordered" evidence="2">
    <location>
        <begin position="489"/>
        <end position="554"/>
    </location>
</feature>
<dbReference type="InterPro" id="IPR021589">
    <property type="entry name" value="Cut12"/>
</dbReference>
<gene>
    <name evidence="4" type="ORF">CAC42_706</name>
</gene>
<feature type="compositionally biased region" description="Low complexity" evidence="2">
    <location>
        <begin position="454"/>
        <end position="464"/>
    </location>
</feature>
<dbReference type="Proteomes" id="UP000243797">
    <property type="component" value="Unassembled WGS sequence"/>
</dbReference>